<protein>
    <recommendedName>
        <fullName evidence="4">Arrestin C-terminal-like domain-containing protein</fullName>
    </recommendedName>
</protein>
<evidence type="ECO:0000256" key="2">
    <source>
        <dbReference type="ARBA" id="ARBA00022606"/>
    </source>
</evidence>
<dbReference type="InterPro" id="IPR011022">
    <property type="entry name" value="Arrestin_C-like"/>
</dbReference>
<dbReference type="InterPro" id="IPR014756">
    <property type="entry name" value="Ig_E-set"/>
</dbReference>
<dbReference type="PANTHER" id="PTHR11188">
    <property type="entry name" value="ARRESTIN DOMAIN CONTAINING PROTEIN"/>
    <property type="match status" value="1"/>
</dbReference>
<dbReference type="Pfam" id="PF02752">
    <property type="entry name" value="Arrestin_C"/>
    <property type="match status" value="1"/>
</dbReference>
<dbReference type="Gene3D" id="2.60.40.640">
    <property type="match status" value="2"/>
</dbReference>
<comment type="similarity">
    <text evidence="1">Belongs to the arrestin family.</text>
</comment>
<proteinExistence type="inferred from homology"/>
<comment type="caution">
    <text evidence="5">The sequence shown here is derived from an EMBL/GenBank/DDBJ whole genome shotgun (WGS) entry which is preliminary data.</text>
</comment>
<accession>A0ABD2WYP3</accession>
<dbReference type="InterPro" id="IPR050357">
    <property type="entry name" value="Arrestin_domain-protein"/>
</dbReference>
<evidence type="ECO:0000256" key="1">
    <source>
        <dbReference type="ARBA" id="ARBA00005298"/>
    </source>
</evidence>
<feature type="region of interest" description="Disordered" evidence="3">
    <location>
        <begin position="52"/>
        <end position="73"/>
    </location>
</feature>
<dbReference type="AlphaFoldDB" id="A0ABD2WYP3"/>
<name>A0ABD2WYP3_9HYME</name>
<dbReference type="SMART" id="SM01017">
    <property type="entry name" value="Arrestin_C"/>
    <property type="match status" value="1"/>
</dbReference>
<dbReference type="InterPro" id="IPR014752">
    <property type="entry name" value="Arrestin-like_C"/>
</dbReference>
<evidence type="ECO:0000313" key="6">
    <source>
        <dbReference type="Proteomes" id="UP001627154"/>
    </source>
</evidence>
<dbReference type="EMBL" id="JBJJXI010000062">
    <property type="protein sequence ID" value="KAL3397586.1"/>
    <property type="molecule type" value="Genomic_DNA"/>
</dbReference>
<gene>
    <name evidence="5" type="ORF">TKK_008685</name>
</gene>
<keyword evidence="6" id="KW-1185">Reference proteome</keyword>
<evidence type="ECO:0000259" key="4">
    <source>
        <dbReference type="SMART" id="SM01017"/>
    </source>
</evidence>
<dbReference type="Pfam" id="PF00339">
    <property type="entry name" value="Arrestin_N"/>
    <property type="match status" value="1"/>
</dbReference>
<dbReference type="Proteomes" id="UP001627154">
    <property type="component" value="Unassembled WGS sequence"/>
</dbReference>
<evidence type="ECO:0000313" key="5">
    <source>
        <dbReference type="EMBL" id="KAL3397586.1"/>
    </source>
</evidence>
<organism evidence="5 6">
    <name type="scientific">Trichogramma kaykai</name>
    <dbReference type="NCBI Taxonomy" id="54128"/>
    <lineage>
        <taxon>Eukaryota</taxon>
        <taxon>Metazoa</taxon>
        <taxon>Ecdysozoa</taxon>
        <taxon>Arthropoda</taxon>
        <taxon>Hexapoda</taxon>
        <taxon>Insecta</taxon>
        <taxon>Pterygota</taxon>
        <taxon>Neoptera</taxon>
        <taxon>Endopterygota</taxon>
        <taxon>Hymenoptera</taxon>
        <taxon>Apocrita</taxon>
        <taxon>Proctotrupomorpha</taxon>
        <taxon>Chalcidoidea</taxon>
        <taxon>Trichogrammatidae</taxon>
        <taxon>Trichogramma</taxon>
    </lineage>
</organism>
<reference evidence="5 6" key="1">
    <citation type="journal article" date="2024" name="bioRxiv">
        <title>A reference genome for Trichogramma kaykai: A tiny desert-dwelling parasitoid wasp with competing sex-ratio distorters.</title>
        <authorList>
            <person name="Culotta J."/>
            <person name="Lindsey A.R."/>
        </authorList>
    </citation>
    <scope>NUCLEOTIDE SEQUENCE [LARGE SCALE GENOMIC DNA]</scope>
    <source>
        <strain evidence="5 6">KSX58</strain>
    </source>
</reference>
<feature type="domain" description="Arrestin C-terminal-like" evidence="4">
    <location>
        <begin position="181"/>
        <end position="313"/>
    </location>
</feature>
<evidence type="ECO:0000256" key="3">
    <source>
        <dbReference type="SAM" id="MobiDB-lite"/>
    </source>
</evidence>
<sequence>MPKLTDFRIRFDREGSTFQPGETVTGRVIFTLTKPKNIKEIRLEARGEAEVHWTESRNVKDSSGRSHHQTDHYRGTEHYFNVSNRLLGTPAGSNHATMSAGDHIFPFTFQLPNNIPCSIEHVYGHVRYTVKAVLDRPWRFDHKVVEAFTVIAPFDLNTQPHLTTGIDDEIRRKFLTCCCFSSGGMTIDVKSRVSGFVPGETIDVIVSYDNTSNRVDLKKISVKLQKSVEFFASTPYAKKKICTTTIKKIKDSGAFEKQGVRTLKIEVPPLPPSRLEHCHIIHVAYNLVFETKVTGMHFGTSKRYPIEIGTIPLYQQSSGCLHATLNTTNISSITPTLPSAPPIDQISASSQLMPQTSTPIGFVIMSVPPYMAGAAQAMPEMPPPSYEECISGGNLISNPNEQGMHGQSVPFAPKYPVYKFPMPSSSE</sequence>
<keyword evidence="2" id="KW-0716">Sensory transduction</keyword>
<dbReference type="InterPro" id="IPR011021">
    <property type="entry name" value="Arrestin-like_N"/>
</dbReference>
<dbReference type="SUPFAM" id="SSF81296">
    <property type="entry name" value="E set domains"/>
    <property type="match status" value="2"/>
</dbReference>
<dbReference type="PANTHER" id="PTHR11188:SF176">
    <property type="entry name" value="ARRESTIN DOMAIN-CONTAINING PROTEIN 1"/>
    <property type="match status" value="1"/>
</dbReference>